<feature type="transmembrane region" description="Helical" evidence="1">
    <location>
        <begin position="21"/>
        <end position="40"/>
    </location>
</feature>
<name>A0A2K1IAK5_PHYPA</name>
<keyword evidence="1" id="KW-0812">Transmembrane</keyword>
<dbReference type="InParanoid" id="A0A2K1IAK5"/>
<sequence length="72" mass="8250">MPFRSSWSVSIFYFIFQKVQIRLLFVFPFPVVLFGELFMVAGVTIDSDVARVYLPSLLLYCSLILASNCSVF</sequence>
<proteinExistence type="predicted"/>
<protein>
    <submittedName>
        <fullName evidence="2 3">Uncharacterized protein</fullName>
    </submittedName>
</protein>
<evidence type="ECO:0000313" key="4">
    <source>
        <dbReference type="Proteomes" id="UP000006727"/>
    </source>
</evidence>
<reference evidence="2 4" key="1">
    <citation type="journal article" date="2008" name="Science">
        <title>The Physcomitrella genome reveals evolutionary insights into the conquest of land by plants.</title>
        <authorList>
            <person name="Rensing S."/>
            <person name="Lang D."/>
            <person name="Zimmer A."/>
            <person name="Terry A."/>
            <person name="Salamov A."/>
            <person name="Shapiro H."/>
            <person name="Nishiyama T."/>
            <person name="Perroud P.-F."/>
            <person name="Lindquist E."/>
            <person name="Kamisugi Y."/>
            <person name="Tanahashi T."/>
            <person name="Sakakibara K."/>
            <person name="Fujita T."/>
            <person name="Oishi K."/>
            <person name="Shin-I T."/>
            <person name="Kuroki Y."/>
            <person name="Toyoda A."/>
            <person name="Suzuki Y."/>
            <person name="Hashimoto A."/>
            <person name="Yamaguchi K."/>
            <person name="Sugano A."/>
            <person name="Kohara Y."/>
            <person name="Fujiyama A."/>
            <person name="Anterola A."/>
            <person name="Aoki S."/>
            <person name="Ashton N."/>
            <person name="Barbazuk W.B."/>
            <person name="Barker E."/>
            <person name="Bennetzen J."/>
            <person name="Bezanilla M."/>
            <person name="Blankenship R."/>
            <person name="Cho S.H."/>
            <person name="Dutcher S."/>
            <person name="Estelle M."/>
            <person name="Fawcett J.A."/>
            <person name="Gundlach H."/>
            <person name="Hanada K."/>
            <person name="Heyl A."/>
            <person name="Hicks K.A."/>
            <person name="Hugh J."/>
            <person name="Lohr M."/>
            <person name="Mayer K."/>
            <person name="Melkozernov A."/>
            <person name="Murata T."/>
            <person name="Nelson D."/>
            <person name="Pils B."/>
            <person name="Prigge M."/>
            <person name="Reiss B."/>
            <person name="Renner T."/>
            <person name="Rombauts S."/>
            <person name="Rushton P."/>
            <person name="Sanderfoot A."/>
            <person name="Schween G."/>
            <person name="Shiu S.-H."/>
            <person name="Stueber K."/>
            <person name="Theodoulou F.L."/>
            <person name="Tu H."/>
            <person name="Van de Peer Y."/>
            <person name="Verrier P.J."/>
            <person name="Waters E."/>
            <person name="Wood A."/>
            <person name="Yang L."/>
            <person name="Cove D."/>
            <person name="Cuming A."/>
            <person name="Hasebe M."/>
            <person name="Lucas S."/>
            <person name="Mishler D.B."/>
            <person name="Reski R."/>
            <person name="Grigoriev I."/>
            <person name="Quatrano R.S."/>
            <person name="Boore J.L."/>
        </authorList>
    </citation>
    <scope>NUCLEOTIDE SEQUENCE [LARGE SCALE GENOMIC DNA]</scope>
    <source>
        <strain evidence="3 4">cv. Gransden 2004</strain>
    </source>
</reference>
<reference evidence="3" key="3">
    <citation type="submission" date="2020-12" db="UniProtKB">
        <authorList>
            <consortium name="EnsemblPlants"/>
        </authorList>
    </citation>
    <scope>IDENTIFICATION</scope>
</reference>
<dbReference type="EnsemblPlants" id="Pp3c27_3614V3.1">
    <property type="protein sequence ID" value="PAC:32952084.CDS.1"/>
    <property type="gene ID" value="Pp3c27_3614"/>
</dbReference>
<accession>A0A2K1IAK5</accession>
<dbReference type="Gramene" id="Pp3c27_3614V3.1">
    <property type="protein sequence ID" value="PAC:32952084.CDS.1"/>
    <property type="gene ID" value="Pp3c27_3614"/>
</dbReference>
<organism evidence="2">
    <name type="scientific">Physcomitrium patens</name>
    <name type="common">Spreading-leaved earth moss</name>
    <name type="synonym">Physcomitrella patens</name>
    <dbReference type="NCBI Taxonomy" id="3218"/>
    <lineage>
        <taxon>Eukaryota</taxon>
        <taxon>Viridiplantae</taxon>
        <taxon>Streptophyta</taxon>
        <taxon>Embryophyta</taxon>
        <taxon>Bryophyta</taxon>
        <taxon>Bryophytina</taxon>
        <taxon>Bryopsida</taxon>
        <taxon>Funariidae</taxon>
        <taxon>Funariales</taxon>
        <taxon>Funariaceae</taxon>
        <taxon>Physcomitrium</taxon>
    </lineage>
</organism>
<gene>
    <name evidence="2" type="ORF">PHYPA_030872</name>
</gene>
<feature type="transmembrane region" description="Helical" evidence="1">
    <location>
        <begin position="52"/>
        <end position="71"/>
    </location>
</feature>
<dbReference type="Proteomes" id="UP000006727">
    <property type="component" value="Chromosome 27"/>
</dbReference>
<evidence type="ECO:0000313" key="2">
    <source>
        <dbReference type="EMBL" id="PNR26298.1"/>
    </source>
</evidence>
<keyword evidence="4" id="KW-1185">Reference proteome</keyword>
<keyword evidence="1" id="KW-1133">Transmembrane helix</keyword>
<dbReference type="AlphaFoldDB" id="A0A2K1IAK5"/>
<keyword evidence="1" id="KW-0472">Membrane</keyword>
<dbReference type="EMBL" id="ABEU02000027">
    <property type="protein sequence ID" value="PNR26298.1"/>
    <property type="molecule type" value="Genomic_DNA"/>
</dbReference>
<reference evidence="2 4" key="2">
    <citation type="journal article" date="2018" name="Plant J.">
        <title>The Physcomitrella patens chromosome-scale assembly reveals moss genome structure and evolution.</title>
        <authorList>
            <person name="Lang D."/>
            <person name="Ullrich K.K."/>
            <person name="Murat F."/>
            <person name="Fuchs J."/>
            <person name="Jenkins J."/>
            <person name="Haas F.B."/>
            <person name="Piednoel M."/>
            <person name="Gundlach H."/>
            <person name="Van Bel M."/>
            <person name="Meyberg R."/>
            <person name="Vives C."/>
            <person name="Morata J."/>
            <person name="Symeonidi A."/>
            <person name="Hiss M."/>
            <person name="Muchero W."/>
            <person name="Kamisugi Y."/>
            <person name="Saleh O."/>
            <person name="Blanc G."/>
            <person name="Decker E.L."/>
            <person name="van Gessel N."/>
            <person name="Grimwood J."/>
            <person name="Hayes R.D."/>
            <person name="Graham S.W."/>
            <person name="Gunter L.E."/>
            <person name="McDaniel S.F."/>
            <person name="Hoernstein S.N.W."/>
            <person name="Larsson A."/>
            <person name="Li F.W."/>
            <person name="Perroud P.F."/>
            <person name="Phillips J."/>
            <person name="Ranjan P."/>
            <person name="Rokshar D.S."/>
            <person name="Rothfels C.J."/>
            <person name="Schneider L."/>
            <person name="Shu S."/>
            <person name="Stevenson D.W."/>
            <person name="Thummler F."/>
            <person name="Tillich M."/>
            <person name="Villarreal Aguilar J.C."/>
            <person name="Widiez T."/>
            <person name="Wong G.K."/>
            <person name="Wymore A."/>
            <person name="Zhang Y."/>
            <person name="Zimmer A.D."/>
            <person name="Quatrano R.S."/>
            <person name="Mayer K.F.X."/>
            <person name="Goodstein D."/>
            <person name="Casacuberta J.M."/>
            <person name="Vandepoele K."/>
            <person name="Reski R."/>
            <person name="Cuming A.C."/>
            <person name="Tuskan G.A."/>
            <person name="Maumus F."/>
            <person name="Salse J."/>
            <person name="Schmutz J."/>
            <person name="Rensing S.A."/>
        </authorList>
    </citation>
    <scope>NUCLEOTIDE SEQUENCE [LARGE SCALE GENOMIC DNA]</scope>
    <source>
        <strain evidence="3 4">cv. Gransden 2004</strain>
    </source>
</reference>
<evidence type="ECO:0000256" key="1">
    <source>
        <dbReference type="SAM" id="Phobius"/>
    </source>
</evidence>
<evidence type="ECO:0000313" key="3">
    <source>
        <dbReference type="EnsemblPlants" id="PAC:32952084.CDS.1"/>
    </source>
</evidence>